<protein>
    <submittedName>
        <fullName evidence="2">Uncharacterized protein</fullName>
    </submittedName>
</protein>
<name>A0ABQ9PAM5_9PEZI</name>
<feature type="transmembrane region" description="Helical" evidence="1">
    <location>
        <begin position="47"/>
        <end position="65"/>
    </location>
</feature>
<keyword evidence="1" id="KW-1133">Transmembrane helix</keyword>
<evidence type="ECO:0000256" key="1">
    <source>
        <dbReference type="SAM" id="Phobius"/>
    </source>
</evidence>
<keyword evidence="1" id="KW-0472">Membrane</keyword>
<comment type="caution">
    <text evidence="2">The sequence shown here is derived from an EMBL/GenBank/DDBJ whole genome shotgun (WGS) entry which is preliminary data.</text>
</comment>
<keyword evidence="3" id="KW-1185">Reference proteome</keyword>
<evidence type="ECO:0000313" key="2">
    <source>
        <dbReference type="EMBL" id="KAK0369073.1"/>
    </source>
</evidence>
<organism evidence="2 3">
    <name type="scientific">Colletotrichum limetticola</name>
    <dbReference type="NCBI Taxonomy" id="1209924"/>
    <lineage>
        <taxon>Eukaryota</taxon>
        <taxon>Fungi</taxon>
        <taxon>Dikarya</taxon>
        <taxon>Ascomycota</taxon>
        <taxon>Pezizomycotina</taxon>
        <taxon>Sordariomycetes</taxon>
        <taxon>Hypocreomycetidae</taxon>
        <taxon>Glomerellales</taxon>
        <taxon>Glomerellaceae</taxon>
        <taxon>Colletotrichum</taxon>
        <taxon>Colletotrichum acutatum species complex</taxon>
    </lineage>
</organism>
<proteinExistence type="predicted"/>
<reference evidence="2" key="1">
    <citation type="submission" date="2023-04" db="EMBL/GenBank/DDBJ databases">
        <title>Colletotrichum limetticola genome sequence.</title>
        <authorList>
            <person name="Baroncelli R."/>
        </authorList>
    </citation>
    <scope>NUCLEOTIDE SEQUENCE</scope>
    <source>
        <strain evidence="2">KLA-Anderson</strain>
    </source>
</reference>
<evidence type="ECO:0000313" key="3">
    <source>
        <dbReference type="Proteomes" id="UP001169217"/>
    </source>
</evidence>
<sequence length="93" mass="10656">MGERTGSRVFQWVWSYVTGGEAEVDYIFTTGQQPHITSLAQARETPFLVGALSFLLLIVQCRILFFKNWVEHVAHIKALWLVSPDRSRPTPRP</sequence>
<dbReference type="Proteomes" id="UP001169217">
    <property type="component" value="Unassembled WGS sequence"/>
</dbReference>
<gene>
    <name evidence="2" type="ORF">CLIM01_13570</name>
</gene>
<accession>A0ABQ9PAM5</accession>
<dbReference type="EMBL" id="JARUPT010000712">
    <property type="protein sequence ID" value="KAK0369073.1"/>
    <property type="molecule type" value="Genomic_DNA"/>
</dbReference>
<keyword evidence="1" id="KW-0812">Transmembrane</keyword>